<dbReference type="STRING" id="702745.SAMN05421818_12427"/>
<dbReference type="AlphaFoldDB" id="A0A1G8GA80"/>
<dbReference type="EMBL" id="FNDQ01000024">
    <property type="protein sequence ID" value="SDH91284.1"/>
    <property type="molecule type" value="Genomic_DNA"/>
</dbReference>
<dbReference type="RefSeq" id="WP_090410173.1">
    <property type="nucleotide sequence ID" value="NZ_FNDQ01000024.1"/>
</dbReference>
<name>A0A1G8GA80_9FLAO</name>
<organism evidence="1 2">
    <name type="scientific">Myroides phaeus</name>
    <dbReference type="NCBI Taxonomy" id="702745"/>
    <lineage>
        <taxon>Bacteria</taxon>
        <taxon>Pseudomonadati</taxon>
        <taxon>Bacteroidota</taxon>
        <taxon>Flavobacteriia</taxon>
        <taxon>Flavobacteriales</taxon>
        <taxon>Flavobacteriaceae</taxon>
        <taxon>Myroides</taxon>
    </lineage>
</organism>
<evidence type="ECO:0000313" key="1">
    <source>
        <dbReference type="EMBL" id="SDH91284.1"/>
    </source>
</evidence>
<reference evidence="2" key="1">
    <citation type="submission" date="2016-10" db="EMBL/GenBank/DDBJ databases">
        <authorList>
            <person name="Varghese N."/>
            <person name="Submissions S."/>
        </authorList>
    </citation>
    <scope>NUCLEOTIDE SEQUENCE [LARGE SCALE GENOMIC DNA]</scope>
    <source>
        <strain evidence="2">DSM 23313</strain>
    </source>
</reference>
<gene>
    <name evidence="1" type="ORF">SAMN05421818_12427</name>
</gene>
<protein>
    <submittedName>
        <fullName evidence="1">Uncharacterized protein</fullName>
    </submittedName>
</protein>
<accession>A0A1G8GA80</accession>
<keyword evidence="2" id="KW-1185">Reference proteome</keyword>
<dbReference type="Proteomes" id="UP000243588">
    <property type="component" value="Unassembled WGS sequence"/>
</dbReference>
<proteinExistence type="predicted"/>
<sequence>MQDKLLKLEKYFETENYDDFYAIGKDLVFWVDWREYDDAIVDFIEDCLETGSLAAKIEDRPNEELELFVSYQGKTHQRIIVDLDDTIIWLNELLQPTYEIRFCKISKGSDTLAFVPLTKEQWQALENRYGNELITKHFEVINKKSSFFNKKHKRPSLNF</sequence>
<evidence type="ECO:0000313" key="2">
    <source>
        <dbReference type="Proteomes" id="UP000243588"/>
    </source>
</evidence>